<dbReference type="SUPFAM" id="SSF52058">
    <property type="entry name" value="L domain-like"/>
    <property type="match status" value="1"/>
</dbReference>
<comment type="caution">
    <text evidence="3">The sequence shown here is derived from an EMBL/GenBank/DDBJ whole genome shotgun (WGS) entry which is preliminary data.</text>
</comment>
<dbReference type="Gene3D" id="3.80.10.10">
    <property type="entry name" value="Ribonuclease Inhibitor"/>
    <property type="match status" value="1"/>
</dbReference>
<dbReference type="Proteomes" id="UP000275267">
    <property type="component" value="Unassembled WGS sequence"/>
</dbReference>
<name>A0A3L6QUM3_PANMI</name>
<evidence type="ECO:0000313" key="3">
    <source>
        <dbReference type="EMBL" id="RLM86994.1"/>
    </source>
</evidence>
<keyword evidence="1" id="KW-0677">Repeat</keyword>
<dbReference type="InterPro" id="IPR055414">
    <property type="entry name" value="LRR_R13L4/SHOC2-like"/>
</dbReference>
<dbReference type="AlphaFoldDB" id="A0A3L6QUM3"/>
<protein>
    <recommendedName>
        <fullName evidence="2">Disease resistance R13L4/SHOC-2-like LRR domain-containing protein</fullName>
    </recommendedName>
</protein>
<dbReference type="OrthoDB" id="681638at2759"/>
<gene>
    <name evidence="3" type="ORF">C2845_PM04G06880</name>
</gene>
<reference evidence="4" key="1">
    <citation type="journal article" date="2019" name="Nat. Commun.">
        <title>The genome of broomcorn millet.</title>
        <authorList>
            <person name="Zou C."/>
            <person name="Miki D."/>
            <person name="Li D."/>
            <person name="Tang Q."/>
            <person name="Xiao L."/>
            <person name="Rajput S."/>
            <person name="Deng P."/>
            <person name="Jia W."/>
            <person name="Huang R."/>
            <person name="Zhang M."/>
            <person name="Sun Y."/>
            <person name="Hu J."/>
            <person name="Fu X."/>
            <person name="Schnable P.S."/>
            <person name="Li F."/>
            <person name="Zhang H."/>
            <person name="Feng B."/>
            <person name="Zhu X."/>
            <person name="Liu R."/>
            <person name="Schnable J.C."/>
            <person name="Zhu J.-K."/>
            <person name="Zhang H."/>
        </authorList>
    </citation>
    <scope>NUCLEOTIDE SEQUENCE [LARGE SCALE GENOMIC DNA]</scope>
</reference>
<accession>A0A3L6QUM3</accession>
<feature type="domain" description="Disease resistance R13L4/SHOC-2-like LRR" evidence="2">
    <location>
        <begin position="3"/>
        <end position="221"/>
    </location>
</feature>
<dbReference type="Pfam" id="PF23598">
    <property type="entry name" value="LRR_14"/>
    <property type="match status" value="1"/>
</dbReference>
<dbReference type="InterPro" id="IPR032675">
    <property type="entry name" value="LRR_dom_sf"/>
</dbReference>
<sequence length="224" mass="25480">MTGIGKLRELKVLKLFSSGKNLRAVLATQTCPSSLQVLVIRTQKIYSLDFMAQVPPGLQTFMCNSYFEAFPRWIDPSLSCLTVLSIMLVGVHVRPEHLDKLAELPSLRFLRICAPLPPPEQEKLVIHSSPFAFPCLTDLRISCSLMFLKFRPGAMRKLQILCLRFDPTRTNEHFQTNNFDYGFGNLPSVQHVVIKSWGYEHPEAQDAIRKTINDHPNHPSLDFS</sequence>
<evidence type="ECO:0000259" key="2">
    <source>
        <dbReference type="Pfam" id="PF23598"/>
    </source>
</evidence>
<dbReference type="STRING" id="4540.A0A3L6QUM3"/>
<proteinExistence type="predicted"/>
<evidence type="ECO:0000256" key="1">
    <source>
        <dbReference type="ARBA" id="ARBA00022737"/>
    </source>
</evidence>
<keyword evidence="4" id="KW-1185">Reference proteome</keyword>
<dbReference type="EMBL" id="PQIB02000011">
    <property type="protein sequence ID" value="RLM86994.1"/>
    <property type="molecule type" value="Genomic_DNA"/>
</dbReference>
<organism evidence="3 4">
    <name type="scientific">Panicum miliaceum</name>
    <name type="common">Proso millet</name>
    <name type="synonym">Broomcorn millet</name>
    <dbReference type="NCBI Taxonomy" id="4540"/>
    <lineage>
        <taxon>Eukaryota</taxon>
        <taxon>Viridiplantae</taxon>
        <taxon>Streptophyta</taxon>
        <taxon>Embryophyta</taxon>
        <taxon>Tracheophyta</taxon>
        <taxon>Spermatophyta</taxon>
        <taxon>Magnoliopsida</taxon>
        <taxon>Liliopsida</taxon>
        <taxon>Poales</taxon>
        <taxon>Poaceae</taxon>
        <taxon>PACMAD clade</taxon>
        <taxon>Panicoideae</taxon>
        <taxon>Panicodae</taxon>
        <taxon>Paniceae</taxon>
        <taxon>Panicinae</taxon>
        <taxon>Panicum</taxon>
        <taxon>Panicum sect. Panicum</taxon>
    </lineage>
</organism>
<evidence type="ECO:0000313" key="4">
    <source>
        <dbReference type="Proteomes" id="UP000275267"/>
    </source>
</evidence>